<organism evidence="9 10">
    <name type="scientific">[Candida] anglica</name>
    <dbReference type="NCBI Taxonomy" id="148631"/>
    <lineage>
        <taxon>Eukaryota</taxon>
        <taxon>Fungi</taxon>
        <taxon>Dikarya</taxon>
        <taxon>Ascomycota</taxon>
        <taxon>Saccharomycotina</taxon>
        <taxon>Pichiomycetes</taxon>
        <taxon>Debaryomycetaceae</taxon>
        <taxon>Kurtzmaniella</taxon>
    </lineage>
</organism>
<dbReference type="PROSITE" id="PS00108">
    <property type="entry name" value="PROTEIN_KINASE_ST"/>
    <property type="match status" value="1"/>
</dbReference>
<dbReference type="InterPro" id="IPR011009">
    <property type="entry name" value="Kinase-like_dom_sf"/>
</dbReference>
<feature type="region of interest" description="Disordered" evidence="7">
    <location>
        <begin position="396"/>
        <end position="427"/>
    </location>
</feature>
<dbReference type="InterPro" id="IPR008271">
    <property type="entry name" value="Ser/Thr_kinase_AS"/>
</dbReference>
<dbReference type="Pfam" id="PF00069">
    <property type="entry name" value="Pkinase"/>
    <property type="match status" value="1"/>
</dbReference>
<evidence type="ECO:0000256" key="3">
    <source>
        <dbReference type="ARBA" id="ARBA00022840"/>
    </source>
</evidence>
<keyword evidence="3 6" id="KW-0067">ATP-binding</keyword>
<feature type="region of interest" description="Disordered" evidence="7">
    <location>
        <begin position="446"/>
        <end position="668"/>
    </location>
</feature>
<dbReference type="PANTHER" id="PTHR24346:SF110">
    <property type="entry name" value="NON-SPECIFIC SERINE_THREONINE PROTEIN KINASE"/>
    <property type="match status" value="1"/>
</dbReference>
<gene>
    <name evidence="9" type="ORF">CAAN4_G03026</name>
</gene>
<dbReference type="SUPFAM" id="SSF56112">
    <property type="entry name" value="Protein kinase-like (PK-like)"/>
    <property type="match status" value="1"/>
</dbReference>
<dbReference type="CDD" id="cd14003">
    <property type="entry name" value="STKc_AMPK-like"/>
    <property type="match status" value="1"/>
</dbReference>
<accession>A0ABP0EGU3</accession>
<evidence type="ECO:0000256" key="2">
    <source>
        <dbReference type="ARBA" id="ARBA00022741"/>
    </source>
</evidence>
<dbReference type="EC" id="2.7.11.1" evidence="1"/>
<keyword evidence="9" id="KW-0418">Kinase</keyword>
<keyword evidence="2 6" id="KW-0547">Nucleotide-binding</keyword>
<comment type="catalytic activity">
    <reaction evidence="4">
        <text>L-threonyl-[protein] + ATP = O-phospho-L-threonyl-[protein] + ADP + H(+)</text>
        <dbReference type="Rhea" id="RHEA:46608"/>
        <dbReference type="Rhea" id="RHEA-COMP:11060"/>
        <dbReference type="Rhea" id="RHEA-COMP:11605"/>
        <dbReference type="ChEBI" id="CHEBI:15378"/>
        <dbReference type="ChEBI" id="CHEBI:30013"/>
        <dbReference type="ChEBI" id="CHEBI:30616"/>
        <dbReference type="ChEBI" id="CHEBI:61977"/>
        <dbReference type="ChEBI" id="CHEBI:456216"/>
        <dbReference type="EC" id="2.7.11.1"/>
    </reaction>
</comment>
<name>A0ABP0EGU3_9ASCO</name>
<evidence type="ECO:0000256" key="6">
    <source>
        <dbReference type="PROSITE-ProRule" id="PRU10141"/>
    </source>
</evidence>
<dbReference type="GO" id="GO:0016301">
    <property type="term" value="F:kinase activity"/>
    <property type="evidence" value="ECO:0007669"/>
    <property type="project" value="UniProtKB-KW"/>
</dbReference>
<evidence type="ECO:0000313" key="9">
    <source>
        <dbReference type="EMBL" id="CAK7916253.1"/>
    </source>
</evidence>
<evidence type="ECO:0000313" key="10">
    <source>
        <dbReference type="Proteomes" id="UP001497600"/>
    </source>
</evidence>
<feature type="compositionally biased region" description="Polar residues" evidence="7">
    <location>
        <begin position="511"/>
        <end position="527"/>
    </location>
</feature>
<feature type="region of interest" description="Disordered" evidence="7">
    <location>
        <begin position="730"/>
        <end position="855"/>
    </location>
</feature>
<comment type="catalytic activity">
    <reaction evidence="5">
        <text>L-seryl-[protein] + ATP = O-phospho-L-seryl-[protein] + ADP + H(+)</text>
        <dbReference type="Rhea" id="RHEA:17989"/>
        <dbReference type="Rhea" id="RHEA-COMP:9863"/>
        <dbReference type="Rhea" id="RHEA-COMP:11604"/>
        <dbReference type="ChEBI" id="CHEBI:15378"/>
        <dbReference type="ChEBI" id="CHEBI:29999"/>
        <dbReference type="ChEBI" id="CHEBI:30616"/>
        <dbReference type="ChEBI" id="CHEBI:83421"/>
        <dbReference type="ChEBI" id="CHEBI:456216"/>
        <dbReference type="EC" id="2.7.11.1"/>
    </reaction>
</comment>
<feature type="compositionally biased region" description="Low complexity" evidence="7">
    <location>
        <begin position="813"/>
        <end position="828"/>
    </location>
</feature>
<evidence type="ECO:0000256" key="7">
    <source>
        <dbReference type="SAM" id="MobiDB-lite"/>
    </source>
</evidence>
<reference evidence="9 10" key="1">
    <citation type="submission" date="2024-01" db="EMBL/GenBank/DDBJ databases">
        <authorList>
            <consortium name="Genoscope - CEA"/>
            <person name="William W."/>
        </authorList>
    </citation>
    <scope>NUCLEOTIDE SEQUENCE [LARGE SCALE GENOMIC DNA]</scope>
    <source>
        <strain evidence="9 10">29B2s-10</strain>
    </source>
</reference>
<dbReference type="Gene3D" id="1.10.510.10">
    <property type="entry name" value="Transferase(Phosphotransferase) domain 1"/>
    <property type="match status" value="1"/>
</dbReference>
<evidence type="ECO:0000256" key="1">
    <source>
        <dbReference type="ARBA" id="ARBA00012513"/>
    </source>
</evidence>
<feature type="compositionally biased region" description="Polar residues" evidence="7">
    <location>
        <begin position="730"/>
        <end position="761"/>
    </location>
</feature>
<feature type="compositionally biased region" description="Polar residues" evidence="7">
    <location>
        <begin position="479"/>
        <end position="501"/>
    </location>
</feature>
<evidence type="ECO:0000256" key="4">
    <source>
        <dbReference type="ARBA" id="ARBA00047899"/>
    </source>
</evidence>
<protein>
    <recommendedName>
        <fullName evidence="1">non-specific serine/threonine protein kinase</fullName>
        <ecNumber evidence="1">2.7.11.1</ecNumber>
    </recommendedName>
</protein>
<sequence length="988" mass="110370">MNGKELHSKAQLAASFNDFYLQTTAPGFQQIGNYQITSEIGEGAFGKVYLARHVLLNVQVVLKCGSLDDPNIVREIYYHKQLKHKHIVKLYEVIKTESHLWMVLEYCEGNELYYHIYNKRRLDPSEVRHLFYQIVVGVQYVHSLHLCHRDLKLENILLADTKHTLIKLTDFGFVREFNPQRRTFLSTVCGTTVYMAPEMLTSSKYSGFQVDVWSLGVILYTMLYGEMPFDEDDDMSNRYRIVCEEPKFGPLNNFSTPTAEQSGGEDGIAAIELIKKMLTKDPKVRATIPEILNSDFLFDLHHEKIQQSGSSMGGGSKRSDNESIISISQHYNSKNVPFSSKIERQLLKSFAKLNINTDQLQHNIMNNETNTLTALYELALTREYKRKKIRYYKEKKRRYKEARKSLQSSKRRVKNALGVDPNGSSQPLERILSSLSLSSRGGESFAGGVIPGATTTSANSGRPASLGRRSMDSARRSFQGVNTSIMSNSHIHSSGGPTSRPLSPKSHDPSSHLQENPPSVPPTNRSVSFHPDHKRIPSGLSILSEESLKRKKPRPRIFDKLQFWKTRNGGGSNSVGNKDTQQDSIADTVAPTISNTTKTSQKSQSPEAGSLGASTKVSSGEKDENKGSAQDGQISGNYSTPRANSSLGESGNATSTPPDPAFYSSSRLSRTRPSSVISQASQLSHLSQLSTIMSESEMDILEGTDSSMVFEYYDDDDRMYESSVNNSHNDFKQLLSNSGSNNTVHTSGPNSNSLIPTNQPKSKAMRKRPSYRRTMSSDVSILSSSTSNTTTNFKGAGTPLKKARLSQVSSNASITSEDSSSRSVRSTSLYDPVSFPAVENRPVSPEPGRYKGRPFRIVSPLDTSGLPRSHSPPITAFAFLKRNNKTTDTQQVDDRVLRVPKPISAGPNNRMFETRSIIDEEEEDEQDGQDEPEEQMVQVVKLNEIYEQDEHEHEHEHEHPEQIEVDAHDPVRLDSNGHITIEKQQLKV</sequence>
<evidence type="ECO:0000256" key="5">
    <source>
        <dbReference type="ARBA" id="ARBA00048679"/>
    </source>
</evidence>
<dbReference type="PROSITE" id="PS50011">
    <property type="entry name" value="PROTEIN_KINASE_DOM"/>
    <property type="match status" value="1"/>
</dbReference>
<feature type="compositionally biased region" description="Polar residues" evidence="7">
    <location>
        <begin position="453"/>
        <end position="462"/>
    </location>
</feature>
<keyword evidence="9" id="KW-0808">Transferase</keyword>
<feature type="compositionally biased region" description="Polar residues" evidence="7">
    <location>
        <begin position="574"/>
        <end position="595"/>
    </location>
</feature>
<dbReference type="InterPro" id="IPR000719">
    <property type="entry name" value="Prot_kinase_dom"/>
</dbReference>
<feature type="compositionally biased region" description="Basic and acidic residues" evidence="7">
    <location>
        <begin position="948"/>
        <end position="972"/>
    </location>
</feature>
<dbReference type="PROSITE" id="PS00107">
    <property type="entry name" value="PROTEIN_KINASE_ATP"/>
    <property type="match status" value="1"/>
</dbReference>
<dbReference type="InterPro" id="IPR017441">
    <property type="entry name" value="Protein_kinase_ATP_BS"/>
</dbReference>
<dbReference type="SMART" id="SM00220">
    <property type="entry name" value="S_TKc"/>
    <property type="match status" value="1"/>
</dbReference>
<dbReference type="Proteomes" id="UP001497600">
    <property type="component" value="Chromosome G"/>
</dbReference>
<feature type="domain" description="Protein kinase" evidence="8">
    <location>
        <begin position="34"/>
        <end position="297"/>
    </location>
</feature>
<evidence type="ECO:0000259" key="8">
    <source>
        <dbReference type="PROSITE" id="PS50011"/>
    </source>
</evidence>
<feature type="compositionally biased region" description="Polar residues" evidence="7">
    <location>
        <begin position="627"/>
        <end position="656"/>
    </location>
</feature>
<feature type="compositionally biased region" description="Low complexity" evidence="7">
    <location>
        <begin position="596"/>
        <end position="605"/>
    </location>
</feature>
<proteinExistence type="predicted"/>
<keyword evidence="10" id="KW-1185">Reference proteome</keyword>
<feature type="region of interest" description="Disordered" evidence="7">
    <location>
        <begin position="920"/>
        <end position="988"/>
    </location>
</feature>
<dbReference type="EMBL" id="OZ004259">
    <property type="protein sequence ID" value="CAK7916253.1"/>
    <property type="molecule type" value="Genomic_DNA"/>
</dbReference>
<feature type="binding site" evidence="6">
    <location>
        <position position="63"/>
    </location>
    <ligand>
        <name>ATP</name>
        <dbReference type="ChEBI" id="CHEBI:30616"/>
    </ligand>
</feature>
<feature type="compositionally biased region" description="Acidic residues" evidence="7">
    <location>
        <begin position="920"/>
        <end position="934"/>
    </location>
</feature>
<dbReference type="PANTHER" id="PTHR24346">
    <property type="entry name" value="MAP/MICROTUBULE AFFINITY-REGULATING KINASE"/>
    <property type="match status" value="1"/>
</dbReference>
<feature type="compositionally biased region" description="Low complexity" evidence="7">
    <location>
        <begin position="774"/>
        <end position="791"/>
    </location>
</feature>